<organism evidence="6 7">
    <name type="scientific">Streptomyces xanthochromogenes</name>
    <dbReference type="NCBI Taxonomy" id="67384"/>
    <lineage>
        <taxon>Bacteria</taxon>
        <taxon>Bacillati</taxon>
        <taxon>Actinomycetota</taxon>
        <taxon>Actinomycetes</taxon>
        <taxon>Kitasatosporales</taxon>
        <taxon>Streptomycetaceae</taxon>
        <taxon>Streptomyces</taxon>
    </lineage>
</organism>
<dbReference type="EMBL" id="BMUU01000022">
    <property type="protein sequence ID" value="GGY69597.1"/>
    <property type="molecule type" value="Genomic_DNA"/>
</dbReference>
<dbReference type="PANTHER" id="PTHR24220">
    <property type="entry name" value="IMPORT ATP-BINDING PROTEIN"/>
    <property type="match status" value="1"/>
</dbReference>
<dbReference type="CDD" id="cd03255">
    <property type="entry name" value="ABC_MJ0796_LolCDE_FtsE"/>
    <property type="match status" value="1"/>
</dbReference>
<evidence type="ECO:0000256" key="4">
    <source>
        <dbReference type="ARBA" id="ARBA00022840"/>
    </source>
</evidence>
<sequence>MWGGAVSAEGPLGISGLDYEIGGRRLLSAMDLSVGAGESVAVIGPSGSGKSTLLNLVLGLIKPLSGQILVSGQDMSALRGSKLTRWRQQHIGMVFQFGELLPELTPVENVALPALLAKGDRGEAFKRAEELLLSLGVPVGTTATADLSGGERQRTAVARALMSHPCLLLADEPTGALDEQARDQVADVLFNVPGQDGCGLLVVTHDASVAERADRVLELSQGKLVDATIRGAA</sequence>
<gene>
    <name evidence="6" type="primary">lolD</name>
    <name evidence="6" type="ORF">GCM10010326_74830</name>
</gene>
<keyword evidence="2" id="KW-0813">Transport</keyword>
<dbReference type="Proteomes" id="UP000600946">
    <property type="component" value="Unassembled WGS sequence"/>
</dbReference>
<name>A0ABQ3AW31_9ACTN</name>
<dbReference type="SUPFAM" id="SSF52540">
    <property type="entry name" value="P-loop containing nucleoside triphosphate hydrolases"/>
    <property type="match status" value="1"/>
</dbReference>
<evidence type="ECO:0000256" key="3">
    <source>
        <dbReference type="ARBA" id="ARBA00022741"/>
    </source>
</evidence>
<dbReference type="InterPro" id="IPR017911">
    <property type="entry name" value="MacB-like_ATP-bd"/>
</dbReference>
<dbReference type="Pfam" id="PF00005">
    <property type="entry name" value="ABC_tran"/>
    <property type="match status" value="1"/>
</dbReference>
<comment type="caution">
    <text evidence="6">The sequence shown here is derived from an EMBL/GenBank/DDBJ whole genome shotgun (WGS) entry which is preliminary data.</text>
</comment>
<dbReference type="GO" id="GO:0005524">
    <property type="term" value="F:ATP binding"/>
    <property type="evidence" value="ECO:0007669"/>
    <property type="project" value="UniProtKB-KW"/>
</dbReference>
<evidence type="ECO:0000259" key="5">
    <source>
        <dbReference type="PROSITE" id="PS50893"/>
    </source>
</evidence>
<keyword evidence="6" id="KW-0449">Lipoprotein</keyword>
<protein>
    <submittedName>
        <fullName evidence="6">Lipoprotein-releasing system ATP-binding protein LolD</fullName>
    </submittedName>
</protein>
<dbReference type="InterPro" id="IPR027417">
    <property type="entry name" value="P-loop_NTPase"/>
</dbReference>
<keyword evidence="7" id="KW-1185">Reference proteome</keyword>
<dbReference type="SMART" id="SM00382">
    <property type="entry name" value="AAA"/>
    <property type="match status" value="1"/>
</dbReference>
<evidence type="ECO:0000256" key="1">
    <source>
        <dbReference type="ARBA" id="ARBA00005417"/>
    </source>
</evidence>
<proteinExistence type="inferred from homology"/>
<feature type="domain" description="ABC transporter" evidence="5">
    <location>
        <begin position="12"/>
        <end position="232"/>
    </location>
</feature>
<reference evidence="7" key="1">
    <citation type="journal article" date="2019" name="Int. J. Syst. Evol. Microbiol.">
        <title>The Global Catalogue of Microorganisms (GCM) 10K type strain sequencing project: providing services to taxonomists for standard genome sequencing and annotation.</title>
        <authorList>
            <consortium name="The Broad Institute Genomics Platform"/>
            <consortium name="The Broad Institute Genome Sequencing Center for Infectious Disease"/>
            <person name="Wu L."/>
            <person name="Ma J."/>
        </authorList>
    </citation>
    <scope>NUCLEOTIDE SEQUENCE [LARGE SCALE GENOMIC DNA]</scope>
    <source>
        <strain evidence="7">JCM 4594</strain>
    </source>
</reference>
<evidence type="ECO:0000313" key="6">
    <source>
        <dbReference type="EMBL" id="GGY69597.1"/>
    </source>
</evidence>
<dbReference type="InterPro" id="IPR015854">
    <property type="entry name" value="ABC_transpr_LolD-like"/>
</dbReference>
<dbReference type="InterPro" id="IPR003439">
    <property type="entry name" value="ABC_transporter-like_ATP-bd"/>
</dbReference>
<keyword evidence="3" id="KW-0547">Nucleotide-binding</keyword>
<comment type="similarity">
    <text evidence="1">Belongs to the ABC transporter superfamily.</text>
</comment>
<evidence type="ECO:0000256" key="2">
    <source>
        <dbReference type="ARBA" id="ARBA00022448"/>
    </source>
</evidence>
<dbReference type="PROSITE" id="PS50893">
    <property type="entry name" value="ABC_TRANSPORTER_2"/>
    <property type="match status" value="1"/>
</dbReference>
<dbReference type="Gene3D" id="3.40.50.300">
    <property type="entry name" value="P-loop containing nucleotide triphosphate hydrolases"/>
    <property type="match status" value="1"/>
</dbReference>
<accession>A0ABQ3AW31</accession>
<dbReference type="PANTHER" id="PTHR24220:SF689">
    <property type="entry name" value="LIPOPROTEIN-RELEASING SYSTEM ATP-BINDING PROTEIN LOLD"/>
    <property type="match status" value="1"/>
</dbReference>
<keyword evidence="4 6" id="KW-0067">ATP-binding</keyword>
<dbReference type="InterPro" id="IPR003593">
    <property type="entry name" value="AAA+_ATPase"/>
</dbReference>
<evidence type="ECO:0000313" key="7">
    <source>
        <dbReference type="Proteomes" id="UP000600946"/>
    </source>
</evidence>